<dbReference type="PROSITE" id="PS50839">
    <property type="entry name" value="CHASE"/>
    <property type="match status" value="1"/>
</dbReference>
<evidence type="ECO:0000313" key="4">
    <source>
        <dbReference type="EMBL" id="KDR94968.1"/>
    </source>
</evidence>
<dbReference type="OrthoDB" id="9804747at2"/>
<name>A0A069RDZ5_PEPLI</name>
<feature type="transmembrane region" description="Helical" evidence="1">
    <location>
        <begin position="264"/>
        <end position="283"/>
    </location>
</feature>
<dbReference type="SMART" id="SM01079">
    <property type="entry name" value="CHASE"/>
    <property type="match status" value="1"/>
</dbReference>
<dbReference type="InterPro" id="IPR006189">
    <property type="entry name" value="CHASE_dom"/>
</dbReference>
<dbReference type="SMART" id="SM00267">
    <property type="entry name" value="GGDEF"/>
    <property type="match status" value="1"/>
</dbReference>
<evidence type="ECO:0000256" key="1">
    <source>
        <dbReference type="SAM" id="Phobius"/>
    </source>
</evidence>
<dbReference type="STRING" id="1121324.CLIT_12c00360"/>
<feature type="domain" description="GGDEF" evidence="3">
    <location>
        <begin position="319"/>
        <end position="451"/>
    </location>
</feature>
<keyword evidence="5" id="KW-1185">Reference proteome</keyword>
<feature type="transmembrane region" description="Helical" evidence="1">
    <location>
        <begin position="12"/>
        <end position="32"/>
    </location>
</feature>
<dbReference type="Proteomes" id="UP000027946">
    <property type="component" value="Unassembled WGS sequence"/>
</dbReference>
<dbReference type="Gene3D" id="3.30.70.270">
    <property type="match status" value="1"/>
</dbReference>
<dbReference type="eggNOG" id="COG3452">
    <property type="taxonomic scope" value="Bacteria"/>
</dbReference>
<keyword evidence="1" id="KW-0812">Transmembrane</keyword>
<protein>
    <submittedName>
        <fullName evidence="4">Diguanylate cyclase</fullName>
    </submittedName>
</protein>
<reference evidence="4 5" key="1">
    <citation type="submission" date="2014-03" db="EMBL/GenBank/DDBJ databases">
        <title>Genome sequence of Clostridium litorale W6, DSM 5388.</title>
        <authorList>
            <person name="Poehlein A."/>
            <person name="Jagirdar A."/>
            <person name="Khonsari B."/>
            <person name="Chibani C.M."/>
            <person name="Gutierrez Gutierrez D.A."/>
            <person name="Davydova E."/>
            <person name="Alghaithi H.S."/>
            <person name="Nair K.P."/>
            <person name="Dhamotharan K."/>
            <person name="Chandran L."/>
            <person name="G W."/>
            <person name="Daniel R."/>
        </authorList>
    </citation>
    <scope>NUCLEOTIDE SEQUENCE [LARGE SCALE GENOMIC DNA]</scope>
    <source>
        <strain evidence="4 5">W6</strain>
    </source>
</reference>
<evidence type="ECO:0000313" key="5">
    <source>
        <dbReference type="Proteomes" id="UP000027946"/>
    </source>
</evidence>
<dbReference type="InterPro" id="IPR029787">
    <property type="entry name" value="Nucleotide_cyclase"/>
</dbReference>
<evidence type="ECO:0000259" key="2">
    <source>
        <dbReference type="PROSITE" id="PS50839"/>
    </source>
</evidence>
<keyword evidence="1" id="KW-0472">Membrane</keyword>
<dbReference type="SUPFAM" id="SSF55073">
    <property type="entry name" value="Nucleotide cyclase"/>
    <property type="match status" value="1"/>
</dbReference>
<dbReference type="InterPro" id="IPR000160">
    <property type="entry name" value="GGDEF_dom"/>
</dbReference>
<gene>
    <name evidence="4" type="ORF">CLIT_12c00360</name>
</gene>
<dbReference type="EMBL" id="JJMM01000012">
    <property type="protein sequence ID" value="KDR94968.1"/>
    <property type="molecule type" value="Genomic_DNA"/>
</dbReference>
<dbReference type="Pfam" id="PF00990">
    <property type="entry name" value="GGDEF"/>
    <property type="match status" value="1"/>
</dbReference>
<dbReference type="RefSeq" id="WP_038265668.1">
    <property type="nucleotide sequence ID" value="NZ_FSRH01000018.1"/>
</dbReference>
<dbReference type="PROSITE" id="PS50887">
    <property type="entry name" value="GGDEF"/>
    <property type="match status" value="1"/>
</dbReference>
<keyword evidence="1" id="KW-1133">Transmembrane helix</keyword>
<dbReference type="NCBIfam" id="TIGR00254">
    <property type="entry name" value="GGDEF"/>
    <property type="match status" value="1"/>
</dbReference>
<dbReference type="eggNOG" id="COG2199">
    <property type="taxonomic scope" value="Bacteria"/>
</dbReference>
<dbReference type="InterPro" id="IPR052163">
    <property type="entry name" value="DGC-Regulatory_Protein"/>
</dbReference>
<dbReference type="GO" id="GO:0003824">
    <property type="term" value="F:catalytic activity"/>
    <property type="evidence" value="ECO:0007669"/>
    <property type="project" value="UniProtKB-ARBA"/>
</dbReference>
<dbReference type="PANTHER" id="PTHR46663">
    <property type="entry name" value="DIGUANYLATE CYCLASE DGCT-RELATED"/>
    <property type="match status" value="1"/>
</dbReference>
<comment type="caution">
    <text evidence="4">The sequence shown here is derived from an EMBL/GenBank/DDBJ whole genome shotgun (WGS) entry which is preliminary data.</text>
</comment>
<dbReference type="AlphaFoldDB" id="A0A069RDZ5"/>
<accession>A0A069RDZ5</accession>
<proteinExistence type="predicted"/>
<feature type="domain" description="CHASE" evidence="2">
    <location>
        <begin position="113"/>
        <end position="208"/>
    </location>
</feature>
<organism evidence="4 5">
    <name type="scientific">Peptoclostridium litorale DSM 5388</name>
    <dbReference type="NCBI Taxonomy" id="1121324"/>
    <lineage>
        <taxon>Bacteria</taxon>
        <taxon>Bacillati</taxon>
        <taxon>Bacillota</taxon>
        <taxon>Clostridia</taxon>
        <taxon>Peptostreptococcales</taxon>
        <taxon>Peptoclostridiaceae</taxon>
        <taxon>Peptoclostridium</taxon>
    </lineage>
</organism>
<sequence>MNIKANKLYALRIFSICAMVSTLSIMVFLFAIDTLENRDRQRERLEVMERFLRFQSGAESTINESVNLMKGYLAYIQTNPGMSEEDTKRYLDELLSDKKTLIRNIGIMKDTTIIWNYPKAGNEKAIGVDLSEIPGQSEEVLGVKETLEEFFVGPVELVQGGMGFIVRDPVIIGGSYWGQMSIVIDGDRYLEQMDSIADDLGLSIVIFNEDEFPLKPFYGDREILDRGGLELDVEVLNNTLKVAVEPLGGWEETSAKFGMLKASAVIVGLTIGFLLHMVLYTRYQLKYQATRDRLTGLNNRYVLDHHYQAVTKASDSSGELVGIFILDINNFKKINDSYGHKVGDIVLIEFAKLLESVGVKDKRVFRLGGDEFLILVSGNEGLQDLKHVERNIRAKAEFRFKYEDIEIDIIPSLGLASYPTDGYTLDEVMHVADSRMYDEKRLTKQRNKRID</sequence>
<dbReference type="PANTHER" id="PTHR46663:SF3">
    <property type="entry name" value="SLL0267 PROTEIN"/>
    <property type="match status" value="1"/>
</dbReference>
<evidence type="ECO:0000259" key="3">
    <source>
        <dbReference type="PROSITE" id="PS50887"/>
    </source>
</evidence>
<dbReference type="CDD" id="cd01949">
    <property type="entry name" value="GGDEF"/>
    <property type="match status" value="1"/>
</dbReference>
<dbReference type="InterPro" id="IPR043128">
    <property type="entry name" value="Rev_trsase/Diguanyl_cyclase"/>
</dbReference>